<evidence type="ECO:0000313" key="3">
    <source>
        <dbReference type="Proteomes" id="UP000076738"/>
    </source>
</evidence>
<proteinExistence type="predicted"/>
<evidence type="ECO:0000256" key="1">
    <source>
        <dbReference type="SAM" id="MobiDB-lite"/>
    </source>
</evidence>
<protein>
    <recommendedName>
        <fullName evidence="4">NAD(P)-binding domain-containing protein</fullName>
    </recommendedName>
</protein>
<dbReference type="Gene3D" id="3.40.50.720">
    <property type="entry name" value="NAD(P)-binding Rossmann-like Domain"/>
    <property type="match status" value="1"/>
</dbReference>
<dbReference type="OrthoDB" id="63935at2759"/>
<gene>
    <name evidence="2" type="ORF">CALVIDRAFT_533307</name>
</gene>
<name>A0A167RK78_CALVF</name>
<reference evidence="2 3" key="1">
    <citation type="journal article" date="2016" name="Mol. Biol. Evol.">
        <title>Comparative Genomics of Early-Diverging Mushroom-Forming Fungi Provides Insights into the Origins of Lignocellulose Decay Capabilities.</title>
        <authorList>
            <person name="Nagy L.G."/>
            <person name="Riley R."/>
            <person name="Tritt A."/>
            <person name="Adam C."/>
            <person name="Daum C."/>
            <person name="Floudas D."/>
            <person name="Sun H."/>
            <person name="Yadav J.S."/>
            <person name="Pangilinan J."/>
            <person name="Larsson K.H."/>
            <person name="Matsuura K."/>
            <person name="Barry K."/>
            <person name="Labutti K."/>
            <person name="Kuo R."/>
            <person name="Ohm R.A."/>
            <person name="Bhattacharya S.S."/>
            <person name="Shirouzu T."/>
            <person name="Yoshinaga Y."/>
            <person name="Martin F.M."/>
            <person name="Grigoriev I.V."/>
            <person name="Hibbett D.S."/>
        </authorList>
    </citation>
    <scope>NUCLEOTIDE SEQUENCE [LARGE SCALE GENOMIC DNA]</scope>
    <source>
        <strain evidence="2 3">TUFC12733</strain>
    </source>
</reference>
<dbReference type="Proteomes" id="UP000076738">
    <property type="component" value="Unassembled WGS sequence"/>
</dbReference>
<accession>A0A167RK78</accession>
<dbReference type="STRING" id="1330018.A0A167RK78"/>
<dbReference type="EMBL" id="KV417268">
    <property type="protein sequence ID" value="KZP01001.1"/>
    <property type="molecule type" value="Genomic_DNA"/>
</dbReference>
<organism evidence="2 3">
    <name type="scientific">Calocera viscosa (strain TUFC12733)</name>
    <dbReference type="NCBI Taxonomy" id="1330018"/>
    <lineage>
        <taxon>Eukaryota</taxon>
        <taxon>Fungi</taxon>
        <taxon>Dikarya</taxon>
        <taxon>Basidiomycota</taxon>
        <taxon>Agaricomycotina</taxon>
        <taxon>Dacrymycetes</taxon>
        <taxon>Dacrymycetales</taxon>
        <taxon>Dacrymycetaceae</taxon>
        <taxon>Calocera</taxon>
    </lineage>
</organism>
<sequence>MCLRASKFPTPAKLPEEGTMPEAAASLRTNWLEELIILRPGWFTDGKETGTVRAAPSLPGAYTISRRDVGWFITEECLKGSNKWVGGEGVVIAY</sequence>
<evidence type="ECO:0008006" key="4">
    <source>
        <dbReference type="Google" id="ProtNLM"/>
    </source>
</evidence>
<dbReference type="AlphaFoldDB" id="A0A167RK78"/>
<keyword evidence="3" id="KW-1185">Reference proteome</keyword>
<evidence type="ECO:0000313" key="2">
    <source>
        <dbReference type="EMBL" id="KZP01001.1"/>
    </source>
</evidence>
<feature type="region of interest" description="Disordered" evidence="1">
    <location>
        <begin position="1"/>
        <end position="20"/>
    </location>
</feature>